<dbReference type="GO" id="GO:0016757">
    <property type="term" value="F:glycosyltransferase activity"/>
    <property type="evidence" value="ECO:0007669"/>
    <property type="project" value="InterPro"/>
</dbReference>
<name>A0A068LKW2_9ABAC</name>
<dbReference type="InterPro" id="IPR050587">
    <property type="entry name" value="GNT1/Glycosyltrans_8"/>
</dbReference>
<organism evidence="1 2">
    <name type="scientific">Peridroma alphabaculovirus</name>
    <dbReference type="NCBI Taxonomy" id="1346829"/>
    <lineage>
        <taxon>Viruses</taxon>
        <taxon>Viruses incertae sedis</taxon>
        <taxon>Naldaviricetes</taxon>
        <taxon>Lefavirales</taxon>
        <taxon>Baculoviridae</taxon>
        <taxon>Alphabaculovirus</taxon>
    </lineage>
</organism>
<sequence length="273" mass="31650">MYAYVTLVMLGDKFVAGAKVLATSLRAAGTKHDLVCMVTPDVSAAARAALSEVFTYVVVVDYMYYECPPMLTKRQNEMYGGWINYAFTKWQCLQLVQYNKILYLDADHLVVKNIDHVFCLQPPALCFTDDNYGYYDSLTYGQVISPDAVAGYMRYNKILCKGGTVLFAPDLKLYGTVLRLMNASNKCLHKCYYHNGFDEQVLLQAFIQLRMPVTQLSILYAWNAGSYYRLRKGYEPYVINYYGDVKPWHFDSNRPVDYMDVFIWKYFYEMKNK</sequence>
<accession>A0A068LKW2</accession>
<evidence type="ECO:0000313" key="1">
    <source>
        <dbReference type="EMBL" id="AIE47818.1"/>
    </source>
</evidence>
<protein>
    <submittedName>
        <fullName evidence="1">p13</fullName>
    </submittedName>
</protein>
<gene>
    <name evidence="1" type="ORF">pesp091</name>
</gene>
<dbReference type="OrthoDB" id="8852at10239"/>
<dbReference type="PANTHER" id="PTHR11183">
    <property type="entry name" value="GLYCOGENIN SUBFAMILY MEMBER"/>
    <property type="match status" value="1"/>
</dbReference>
<dbReference type="Proteomes" id="UP000203240">
    <property type="component" value="Segment"/>
</dbReference>
<dbReference type="InterPro" id="IPR002495">
    <property type="entry name" value="Glyco_trans_8"/>
</dbReference>
<dbReference type="InterPro" id="IPR029044">
    <property type="entry name" value="Nucleotide-diphossugar_trans"/>
</dbReference>
<dbReference type="GeneID" id="20004001"/>
<evidence type="ECO:0000313" key="2">
    <source>
        <dbReference type="Proteomes" id="UP000203240"/>
    </source>
</evidence>
<dbReference type="Gene3D" id="3.90.550.10">
    <property type="entry name" value="Spore Coat Polysaccharide Biosynthesis Protein SpsA, Chain A"/>
    <property type="match status" value="1"/>
</dbReference>
<dbReference type="SUPFAM" id="SSF53448">
    <property type="entry name" value="Nucleotide-diphospho-sugar transferases"/>
    <property type="match status" value="1"/>
</dbReference>
<keyword evidence="2" id="KW-1185">Reference proteome</keyword>
<reference evidence="1 2" key="1">
    <citation type="journal article" date="2015" name="Genome Announc.">
        <title>A Distinct Group II Alphabaculovirus Isolated from a Peridroma Species.</title>
        <authorList>
            <person name="Rohrmann G.F."/>
            <person name="Erlandson M.A."/>
            <person name="Theilmann D.A."/>
        </authorList>
    </citation>
    <scope>NUCLEOTIDE SEQUENCE [LARGE SCALE GENOMIC DNA]</scope>
    <source>
        <strain evidence="1">GR_167</strain>
    </source>
</reference>
<dbReference type="EMBL" id="KM009991">
    <property type="protein sequence ID" value="AIE47818.1"/>
    <property type="molecule type" value="Genomic_DNA"/>
</dbReference>
<proteinExistence type="predicted"/>
<dbReference type="RefSeq" id="YP_009049917.1">
    <property type="nucleotide sequence ID" value="NC_024625.1"/>
</dbReference>
<dbReference type="Pfam" id="PF01501">
    <property type="entry name" value="Glyco_transf_8"/>
    <property type="match status" value="1"/>
</dbReference>